<dbReference type="Pfam" id="PF13387">
    <property type="entry name" value="Lnb_N"/>
    <property type="match status" value="1"/>
</dbReference>
<reference evidence="2 3" key="1">
    <citation type="submission" date="2019-03" db="EMBL/GenBank/DDBJ databases">
        <title>Genomic Encyclopedia of Type Strains, Phase IV (KMG-IV): sequencing the most valuable type-strain genomes for metagenomic binning, comparative biology and taxonomic classification.</title>
        <authorList>
            <person name="Goeker M."/>
        </authorList>
    </citation>
    <scope>NUCLEOTIDE SEQUENCE [LARGE SCALE GENOMIC DNA]</scope>
    <source>
        <strain evidence="2 3">DSM 24830</strain>
    </source>
</reference>
<gene>
    <name evidence="2" type="ORF">EV695_2514</name>
</gene>
<comment type="caution">
    <text evidence="2">The sequence shown here is derived from an EMBL/GenBank/DDBJ whole genome shotgun (WGS) entry which is preliminary data.</text>
</comment>
<organism evidence="2 3">
    <name type="scientific">Cocleimonas flava</name>
    <dbReference type="NCBI Taxonomy" id="634765"/>
    <lineage>
        <taxon>Bacteria</taxon>
        <taxon>Pseudomonadati</taxon>
        <taxon>Pseudomonadota</taxon>
        <taxon>Gammaproteobacteria</taxon>
        <taxon>Thiotrichales</taxon>
        <taxon>Thiotrichaceae</taxon>
        <taxon>Cocleimonas</taxon>
    </lineage>
</organism>
<dbReference type="EMBL" id="SMFQ01000004">
    <property type="protein sequence ID" value="TCJ84556.1"/>
    <property type="molecule type" value="Genomic_DNA"/>
</dbReference>
<evidence type="ECO:0000313" key="2">
    <source>
        <dbReference type="EMBL" id="TCJ84556.1"/>
    </source>
</evidence>
<feature type="domain" description="Lnb N-terminal periplasmic" evidence="1">
    <location>
        <begin position="70"/>
        <end position="214"/>
    </location>
</feature>
<dbReference type="AlphaFoldDB" id="A0A4R1ESK7"/>
<sequence length="256" mass="29069">MVILIAVSMMIYFVKAPSMSNSWSVGNAHSPSVTISGDQVEILNFRDIDWVKLDKTPTDSIQTRKQIEQDGYRTLNFPLSDIQTLKVAVSHFSAISEIAHLFILFELKDKTVIGLSVEARKEQGEDYTLIGGLTAKFEVIYLLGSHNDLVGLRQQRYEDVYIYPIKAKPAEVQSLFKVAAARTNQLDKNPELYHLFFKNCTTEIVSLVNQLSDQKYPWFVQHLAPGDAGKTLYELDMIDVKADSFEELQKLTLYKP</sequence>
<name>A0A4R1ESK7_9GAMM</name>
<protein>
    <submittedName>
        <fullName evidence="2">Uncharacterized protein DUF4105</fullName>
    </submittedName>
</protein>
<keyword evidence="3" id="KW-1185">Reference proteome</keyword>
<proteinExistence type="predicted"/>
<accession>A0A4R1ESK7</accession>
<evidence type="ECO:0000313" key="3">
    <source>
        <dbReference type="Proteomes" id="UP000294887"/>
    </source>
</evidence>
<evidence type="ECO:0000259" key="1">
    <source>
        <dbReference type="Pfam" id="PF13387"/>
    </source>
</evidence>
<dbReference type="InterPro" id="IPR025178">
    <property type="entry name" value="Lnb_N"/>
</dbReference>
<dbReference type="Proteomes" id="UP000294887">
    <property type="component" value="Unassembled WGS sequence"/>
</dbReference>